<proteinExistence type="predicted"/>
<dbReference type="AlphaFoldDB" id="A0AAD4XTG9"/>
<dbReference type="EMBL" id="JAJJMB010004648">
    <property type="protein sequence ID" value="KAI3942520.1"/>
    <property type="molecule type" value="Genomic_DNA"/>
</dbReference>
<gene>
    <name evidence="1" type="ORF">MKW98_013172</name>
</gene>
<protein>
    <submittedName>
        <fullName evidence="1">Uncharacterized protein</fullName>
    </submittedName>
</protein>
<reference evidence="1" key="1">
    <citation type="submission" date="2022-04" db="EMBL/GenBank/DDBJ databases">
        <title>A functionally conserved STORR gene fusion in Papaver species that diverged 16.8 million years ago.</title>
        <authorList>
            <person name="Catania T."/>
        </authorList>
    </citation>
    <scope>NUCLEOTIDE SEQUENCE</scope>
    <source>
        <strain evidence="1">S-188037</strain>
    </source>
</reference>
<sequence>MNGYRVDVKLGLSFPRFASSAGFSSSFDVLLTCTVKLIDIKVNPVFKRPELYYWLWYNTPYICNTGSLLRKLELVDSLVISLLE</sequence>
<name>A0AAD4XTG9_9MAGN</name>
<dbReference type="Proteomes" id="UP001202328">
    <property type="component" value="Unassembled WGS sequence"/>
</dbReference>
<accession>A0AAD4XTG9</accession>
<evidence type="ECO:0000313" key="1">
    <source>
        <dbReference type="EMBL" id="KAI3942520.1"/>
    </source>
</evidence>
<organism evidence="1 2">
    <name type="scientific">Papaver atlanticum</name>
    <dbReference type="NCBI Taxonomy" id="357466"/>
    <lineage>
        <taxon>Eukaryota</taxon>
        <taxon>Viridiplantae</taxon>
        <taxon>Streptophyta</taxon>
        <taxon>Embryophyta</taxon>
        <taxon>Tracheophyta</taxon>
        <taxon>Spermatophyta</taxon>
        <taxon>Magnoliopsida</taxon>
        <taxon>Ranunculales</taxon>
        <taxon>Papaveraceae</taxon>
        <taxon>Papaveroideae</taxon>
        <taxon>Papaver</taxon>
    </lineage>
</organism>
<keyword evidence="2" id="KW-1185">Reference proteome</keyword>
<evidence type="ECO:0000313" key="2">
    <source>
        <dbReference type="Proteomes" id="UP001202328"/>
    </source>
</evidence>
<comment type="caution">
    <text evidence="1">The sequence shown here is derived from an EMBL/GenBank/DDBJ whole genome shotgun (WGS) entry which is preliminary data.</text>
</comment>